<gene>
    <name evidence="5" type="ORF">GCM10010218_48020</name>
</gene>
<feature type="transmembrane region" description="Helical" evidence="3">
    <location>
        <begin position="91"/>
        <end position="109"/>
    </location>
</feature>
<feature type="transmembrane region" description="Helical" evidence="3">
    <location>
        <begin position="216"/>
        <end position="237"/>
    </location>
</feature>
<reference evidence="5" key="2">
    <citation type="submission" date="2020-09" db="EMBL/GenBank/DDBJ databases">
        <authorList>
            <person name="Sun Q."/>
            <person name="Ohkuma M."/>
        </authorList>
    </citation>
    <scope>NUCLEOTIDE SEQUENCE</scope>
    <source>
        <strain evidence="5">JCM 4059</strain>
    </source>
</reference>
<proteinExistence type="inferred from homology"/>
<keyword evidence="3" id="KW-1133">Transmembrane helix</keyword>
<name>A0A919B839_9ACTN</name>
<evidence type="ECO:0000256" key="3">
    <source>
        <dbReference type="SAM" id="Phobius"/>
    </source>
</evidence>
<dbReference type="PRINTS" id="PR00864">
    <property type="entry name" value="PREPILNPTASE"/>
</dbReference>
<organism evidence="5 6">
    <name type="scientific">Streptomyces mashuensis</name>
    <dbReference type="NCBI Taxonomy" id="33904"/>
    <lineage>
        <taxon>Bacteria</taxon>
        <taxon>Bacillati</taxon>
        <taxon>Actinomycetota</taxon>
        <taxon>Actinomycetes</taxon>
        <taxon>Kitasatosporales</taxon>
        <taxon>Streptomycetaceae</taxon>
        <taxon>Streptomyces</taxon>
    </lineage>
</organism>
<dbReference type="Pfam" id="PF01478">
    <property type="entry name" value="Peptidase_A24"/>
    <property type="match status" value="1"/>
</dbReference>
<dbReference type="InterPro" id="IPR014032">
    <property type="entry name" value="Peptidase_A24A_bac"/>
</dbReference>
<dbReference type="InterPro" id="IPR000045">
    <property type="entry name" value="Prepilin_IV_endopep_pep"/>
</dbReference>
<evidence type="ECO:0000313" key="6">
    <source>
        <dbReference type="Proteomes" id="UP000638313"/>
    </source>
</evidence>
<comment type="caution">
    <text evidence="5">The sequence shown here is derived from an EMBL/GenBank/DDBJ whole genome shotgun (WGS) entry which is preliminary data.</text>
</comment>
<dbReference type="GO" id="GO:0005886">
    <property type="term" value="C:plasma membrane"/>
    <property type="evidence" value="ECO:0007669"/>
    <property type="project" value="TreeGrafter"/>
</dbReference>
<accession>A0A919B839</accession>
<dbReference type="Gene3D" id="1.20.120.1220">
    <property type="match status" value="1"/>
</dbReference>
<reference evidence="5" key="1">
    <citation type="journal article" date="2014" name="Int. J. Syst. Evol. Microbiol.">
        <title>Complete genome sequence of Corynebacterium casei LMG S-19264T (=DSM 44701T), isolated from a smear-ripened cheese.</title>
        <authorList>
            <consortium name="US DOE Joint Genome Institute (JGI-PGF)"/>
            <person name="Walter F."/>
            <person name="Albersmeier A."/>
            <person name="Kalinowski J."/>
            <person name="Ruckert C."/>
        </authorList>
    </citation>
    <scope>NUCLEOTIDE SEQUENCE</scope>
    <source>
        <strain evidence="5">JCM 4059</strain>
    </source>
</reference>
<evidence type="ECO:0000256" key="2">
    <source>
        <dbReference type="RuleBase" id="RU003793"/>
    </source>
</evidence>
<comment type="similarity">
    <text evidence="1 2">Belongs to the peptidase A24 family.</text>
</comment>
<evidence type="ECO:0000256" key="1">
    <source>
        <dbReference type="ARBA" id="ARBA00005801"/>
    </source>
</evidence>
<dbReference type="InterPro" id="IPR050882">
    <property type="entry name" value="Prepilin_peptidase/N-MTase"/>
</dbReference>
<dbReference type="GO" id="GO:0006465">
    <property type="term" value="P:signal peptide processing"/>
    <property type="evidence" value="ECO:0007669"/>
    <property type="project" value="TreeGrafter"/>
</dbReference>
<dbReference type="Proteomes" id="UP000638313">
    <property type="component" value="Unassembled WGS sequence"/>
</dbReference>
<feature type="transmembrane region" description="Helical" evidence="3">
    <location>
        <begin position="65"/>
        <end position="84"/>
    </location>
</feature>
<feature type="transmembrane region" description="Helical" evidence="3">
    <location>
        <begin position="115"/>
        <end position="134"/>
    </location>
</feature>
<keyword evidence="3" id="KW-0472">Membrane</keyword>
<feature type="transmembrane region" description="Helical" evidence="3">
    <location>
        <begin position="181"/>
        <end position="209"/>
    </location>
</feature>
<dbReference type="PANTHER" id="PTHR30487:SF0">
    <property type="entry name" value="PREPILIN LEADER PEPTIDASE_N-METHYLTRANSFERASE-RELATED"/>
    <property type="match status" value="1"/>
</dbReference>
<sequence>MYSLLIVVSALYGALAGALVPQAWYRLSVEPGEAWRTAGPCRHPVQGWVGAARCAACGRRYGSGALRPAVVTALACAALAAAAGARPELGVWLLAAPVGVVLAGVDWSVRRLPDVLTLPLAAGVAGLLGVAALIPGEAGSWPRALLGGAVLAGGYFLLFLLRPAGMGLGDVKLAVALGCALGWYGWGVLALGALAGLLLGSLYGVALLVTRRAGRGAVMALGPFMIVGAWLGLLVGARRGEYWTA</sequence>
<dbReference type="EMBL" id="BNBD01000011">
    <property type="protein sequence ID" value="GHF60903.1"/>
    <property type="molecule type" value="Genomic_DNA"/>
</dbReference>
<evidence type="ECO:0000259" key="4">
    <source>
        <dbReference type="Pfam" id="PF01478"/>
    </source>
</evidence>
<keyword evidence="3" id="KW-0812">Transmembrane</keyword>
<dbReference type="RefSeq" id="WP_190131767.1">
    <property type="nucleotide sequence ID" value="NZ_BNBD01000011.1"/>
</dbReference>
<feature type="transmembrane region" description="Helical" evidence="3">
    <location>
        <begin position="141"/>
        <end position="161"/>
    </location>
</feature>
<evidence type="ECO:0000313" key="5">
    <source>
        <dbReference type="EMBL" id="GHF60903.1"/>
    </source>
</evidence>
<feature type="domain" description="Prepilin type IV endopeptidase peptidase" evidence="4">
    <location>
        <begin position="97"/>
        <end position="203"/>
    </location>
</feature>
<dbReference type="AlphaFoldDB" id="A0A919B839"/>
<protein>
    <submittedName>
        <fullName evidence="5">Prepilin peptidase</fullName>
    </submittedName>
</protein>
<dbReference type="PANTHER" id="PTHR30487">
    <property type="entry name" value="TYPE 4 PREPILIN-LIKE PROTEINS LEADER PEPTIDE-PROCESSING ENZYME"/>
    <property type="match status" value="1"/>
</dbReference>
<keyword evidence="6" id="KW-1185">Reference proteome</keyword>
<dbReference type="GO" id="GO:0004190">
    <property type="term" value="F:aspartic-type endopeptidase activity"/>
    <property type="evidence" value="ECO:0007669"/>
    <property type="project" value="InterPro"/>
</dbReference>